<reference evidence="2 3" key="1">
    <citation type="submission" date="2022-10" db="EMBL/GenBank/DDBJ databases">
        <title>The complete genomes of actinobacterial strains from the NBC collection.</title>
        <authorList>
            <person name="Joergensen T.S."/>
            <person name="Alvarez Arevalo M."/>
            <person name="Sterndorff E.B."/>
            <person name="Faurdal D."/>
            <person name="Vuksanovic O."/>
            <person name="Mourched A.-S."/>
            <person name="Charusanti P."/>
            <person name="Shaw S."/>
            <person name="Blin K."/>
            <person name="Weber T."/>
        </authorList>
    </citation>
    <scope>NUCLEOTIDE SEQUENCE [LARGE SCALE GENOMIC DNA]</scope>
    <source>
        <strain evidence="2 3">NBC_00156</strain>
    </source>
</reference>
<name>A0ABZ1L241_STRAH</name>
<evidence type="ECO:0000313" key="3">
    <source>
        <dbReference type="Proteomes" id="UP001622557"/>
    </source>
</evidence>
<dbReference type="EMBL" id="CP108164">
    <property type="protein sequence ID" value="WTQ85213.1"/>
    <property type="molecule type" value="Genomic_DNA"/>
</dbReference>
<dbReference type="RefSeq" id="WP_405453554.1">
    <property type="nucleotide sequence ID" value="NZ_CP108164.1"/>
</dbReference>
<protein>
    <submittedName>
        <fullName evidence="2">Uncharacterized protein</fullName>
    </submittedName>
</protein>
<organism evidence="2 3">
    <name type="scientific">Streptomyces achromogenes</name>
    <dbReference type="NCBI Taxonomy" id="67255"/>
    <lineage>
        <taxon>Bacteria</taxon>
        <taxon>Bacillati</taxon>
        <taxon>Actinomycetota</taxon>
        <taxon>Actinomycetes</taxon>
        <taxon>Kitasatosporales</taxon>
        <taxon>Streptomycetaceae</taxon>
        <taxon>Streptomyces</taxon>
    </lineage>
</organism>
<dbReference type="Proteomes" id="UP001622557">
    <property type="component" value="Chromosome"/>
</dbReference>
<feature type="compositionally biased region" description="Polar residues" evidence="1">
    <location>
        <begin position="1"/>
        <end position="10"/>
    </location>
</feature>
<sequence length="196" mass="21517">MTATAPTPQSAHPERPGRSDGVCSEFTVFTEIKPGEADELREVLAALADASDNESVHAAVRQIGTLHDARHVIFDNDTRFMFASVFDGSWDAYIDDFAKTVVGERFDKVFCHSEGFPGISDPGVKDWFVAHQAPAGVFVSAYPDLTVQQIYKDHRVEEAFEEVLDTPEFRAALENPANAELVATPAFQKLLEEASA</sequence>
<gene>
    <name evidence="2" type="ORF">OG350_35120</name>
</gene>
<evidence type="ECO:0000256" key="1">
    <source>
        <dbReference type="SAM" id="MobiDB-lite"/>
    </source>
</evidence>
<accession>A0ABZ1L241</accession>
<proteinExistence type="predicted"/>
<dbReference type="GeneID" id="97285787"/>
<feature type="region of interest" description="Disordered" evidence="1">
    <location>
        <begin position="1"/>
        <end position="20"/>
    </location>
</feature>
<keyword evidence="3" id="KW-1185">Reference proteome</keyword>
<evidence type="ECO:0000313" key="2">
    <source>
        <dbReference type="EMBL" id="WTQ85213.1"/>
    </source>
</evidence>